<reference evidence="2 3" key="1">
    <citation type="submission" date="2020-08" db="EMBL/GenBank/DDBJ databases">
        <title>Sequencing the genomes of 1000 actinobacteria strains.</title>
        <authorList>
            <person name="Klenk H.-P."/>
        </authorList>
    </citation>
    <scope>NUCLEOTIDE SEQUENCE [LARGE SCALE GENOMIC DNA]</scope>
    <source>
        <strain evidence="2 3">DSM 44230</strain>
    </source>
</reference>
<protein>
    <submittedName>
        <fullName evidence="2">Uma2 family endonuclease</fullName>
    </submittedName>
</protein>
<organism evidence="2 3">
    <name type="scientific">Crossiella cryophila</name>
    <dbReference type="NCBI Taxonomy" id="43355"/>
    <lineage>
        <taxon>Bacteria</taxon>
        <taxon>Bacillati</taxon>
        <taxon>Actinomycetota</taxon>
        <taxon>Actinomycetes</taxon>
        <taxon>Pseudonocardiales</taxon>
        <taxon>Pseudonocardiaceae</taxon>
        <taxon>Crossiella</taxon>
    </lineage>
</organism>
<keyword evidence="2" id="KW-0255">Endonuclease</keyword>
<keyword evidence="2" id="KW-0378">Hydrolase</keyword>
<evidence type="ECO:0000259" key="1">
    <source>
        <dbReference type="Pfam" id="PF05685"/>
    </source>
</evidence>
<dbReference type="PANTHER" id="PTHR35400:SF3">
    <property type="entry name" value="SLL1072 PROTEIN"/>
    <property type="match status" value="1"/>
</dbReference>
<dbReference type="Gene3D" id="3.90.1570.10">
    <property type="entry name" value="tt1808, chain A"/>
    <property type="match status" value="1"/>
</dbReference>
<proteinExistence type="predicted"/>
<keyword evidence="2" id="KW-0540">Nuclease</keyword>
<evidence type="ECO:0000313" key="2">
    <source>
        <dbReference type="EMBL" id="MBB4674162.1"/>
    </source>
</evidence>
<dbReference type="InterPro" id="IPR008538">
    <property type="entry name" value="Uma2"/>
</dbReference>
<name>A0A7W7C428_9PSEU</name>
<dbReference type="InterPro" id="IPR012296">
    <property type="entry name" value="Nuclease_put_TT1808"/>
</dbReference>
<accession>A0A7W7C428</accession>
<keyword evidence="3" id="KW-1185">Reference proteome</keyword>
<dbReference type="Pfam" id="PF05685">
    <property type="entry name" value="Uma2"/>
    <property type="match status" value="1"/>
</dbReference>
<sequence>MGSVPALPYGRPLTRLDLEAMPHDGHRYEIVDGVLTVSPSPRPLHQRAILRLIMALEPHCPEELEILPAPVDVVLAEDTVLIPDIVIARTVDWTDRGLFGPPVLAVEVFSPSTRRFDLELKRARMQAAGCPNYWVVDPDEPALRCWHLRDDRYVEVAFARGTESVTLSEPFTVTLSPADLVSLRRR</sequence>
<evidence type="ECO:0000313" key="3">
    <source>
        <dbReference type="Proteomes" id="UP000533598"/>
    </source>
</evidence>
<dbReference type="PANTHER" id="PTHR35400">
    <property type="entry name" value="SLR1083 PROTEIN"/>
    <property type="match status" value="1"/>
</dbReference>
<feature type="domain" description="Putative restriction endonuclease" evidence="1">
    <location>
        <begin position="17"/>
        <end position="172"/>
    </location>
</feature>
<dbReference type="CDD" id="cd06260">
    <property type="entry name" value="DUF820-like"/>
    <property type="match status" value="1"/>
</dbReference>
<dbReference type="EMBL" id="JACHMH010000001">
    <property type="protein sequence ID" value="MBB4674162.1"/>
    <property type="molecule type" value="Genomic_DNA"/>
</dbReference>
<comment type="caution">
    <text evidence="2">The sequence shown here is derived from an EMBL/GenBank/DDBJ whole genome shotgun (WGS) entry which is preliminary data.</text>
</comment>
<gene>
    <name evidence="2" type="ORF">HNR67_000280</name>
</gene>
<dbReference type="SUPFAM" id="SSF52980">
    <property type="entry name" value="Restriction endonuclease-like"/>
    <property type="match status" value="1"/>
</dbReference>
<dbReference type="AlphaFoldDB" id="A0A7W7C428"/>
<dbReference type="RefSeq" id="WP_246492441.1">
    <property type="nucleotide sequence ID" value="NZ_BAAAUI010000011.1"/>
</dbReference>
<dbReference type="InterPro" id="IPR011335">
    <property type="entry name" value="Restrct_endonuc-II-like"/>
</dbReference>
<dbReference type="GO" id="GO:0004519">
    <property type="term" value="F:endonuclease activity"/>
    <property type="evidence" value="ECO:0007669"/>
    <property type="project" value="UniProtKB-KW"/>
</dbReference>
<dbReference type="Proteomes" id="UP000533598">
    <property type="component" value="Unassembled WGS sequence"/>
</dbReference>